<dbReference type="InterPro" id="IPR041726">
    <property type="entry name" value="ACAD10_11_N"/>
</dbReference>
<dbReference type="CDD" id="cd05154">
    <property type="entry name" value="ACAD10_11_N-like"/>
    <property type="match status" value="1"/>
</dbReference>
<proteinExistence type="predicted"/>
<dbReference type="PANTHER" id="PTHR21310:SF40">
    <property type="entry name" value="AMINOGLYCOSIDE PHOSPHOTRANSFERASE DOMAIN-CONTAINING PROTEIN-RELATED"/>
    <property type="match status" value="1"/>
</dbReference>
<name>A0A918P837_9SPHN</name>
<evidence type="ECO:0000259" key="1">
    <source>
        <dbReference type="Pfam" id="PF01636"/>
    </source>
</evidence>
<dbReference type="InterPro" id="IPR002575">
    <property type="entry name" value="Aminoglycoside_PTrfase"/>
</dbReference>
<dbReference type="InterPro" id="IPR051678">
    <property type="entry name" value="AGP_Transferase"/>
</dbReference>
<reference evidence="2" key="2">
    <citation type="submission" date="2020-09" db="EMBL/GenBank/DDBJ databases">
        <authorList>
            <person name="Sun Q."/>
            <person name="Kim S."/>
        </authorList>
    </citation>
    <scope>NUCLEOTIDE SEQUENCE</scope>
    <source>
        <strain evidence="2">KCTC 32255</strain>
    </source>
</reference>
<evidence type="ECO:0000313" key="3">
    <source>
        <dbReference type="Proteomes" id="UP000648075"/>
    </source>
</evidence>
<dbReference type="PANTHER" id="PTHR21310">
    <property type="entry name" value="AMINOGLYCOSIDE PHOSPHOTRANSFERASE-RELATED-RELATED"/>
    <property type="match status" value="1"/>
</dbReference>
<reference evidence="2" key="1">
    <citation type="journal article" date="2014" name="Int. J. Syst. Evol. Microbiol.">
        <title>Complete genome sequence of Corynebacterium casei LMG S-19264T (=DSM 44701T), isolated from a smear-ripened cheese.</title>
        <authorList>
            <consortium name="US DOE Joint Genome Institute (JGI-PGF)"/>
            <person name="Walter F."/>
            <person name="Albersmeier A."/>
            <person name="Kalinowski J."/>
            <person name="Ruckert C."/>
        </authorList>
    </citation>
    <scope>NUCLEOTIDE SEQUENCE</scope>
    <source>
        <strain evidence="2">KCTC 32255</strain>
    </source>
</reference>
<keyword evidence="3" id="KW-1185">Reference proteome</keyword>
<dbReference type="EMBL" id="BMZA01000001">
    <property type="protein sequence ID" value="GGY91650.1"/>
    <property type="molecule type" value="Genomic_DNA"/>
</dbReference>
<gene>
    <name evidence="2" type="ORF">GCM10011614_02950</name>
</gene>
<evidence type="ECO:0000313" key="2">
    <source>
        <dbReference type="EMBL" id="GGY91650.1"/>
    </source>
</evidence>
<dbReference type="InterPro" id="IPR011009">
    <property type="entry name" value="Kinase-like_dom_sf"/>
</dbReference>
<sequence>MNVRTDDAPLDLQPATAFRADNRDDLDPAVRQTLERRAARKRLGAYQPISVEAVEQRIVAFLERECPGAKVMNVGRLGGGASKEQFGFEITAGHPMAGRYVLRMEPRQSISESSRRLEFEVIAALRAAVPAPEPVWLDEEGAGFGQPAAIFRFIGGVTKPSGSQGGVTGLGTVIGERLRPIIKPQFLEHLAAIHGYDWRAGPIASLDAPDADPRQAALRQVNWWSRVWREDCTQSLPIVALAERWMRANLPAAREIVLVHGDYRTGNYLFDDETGRITAILDWELGHLGDYHEDLAWTLQRLFGTVEDGRQLAGGLFEREELIADYTARTGRVVDRAALHFYEVFSAYKCIVITLATGIKAVRDHHNHQEVVLSWLAPIAHIFAAELGDLLSRNPAP</sequence>
<dbReference type="Gene3D" id="3.90.1200.10">
    <property type="match status" value="1"/>
</dbReference>
<dbReference type="Proteomes" id="UP000648075">
    <property type="component" value="Unassembled WGS sequence"/>
</dbReference>
<organism evidence="2 3">
    <name type="scientific">Novosphingobium colocasiae</name>
    <dbReference type="NCBI Taxonomy" id="1256513"/>
    <lineage>
        <taxon>Bacteria</taxon>
        <taxon>Pseudomonadati</taxon>
        <taxon>Pseudomonadota</taxon>
        <taxon>Alphaproteobacteria</taxon>
        <taxon>Sphingomonadales</taxon>
        <taxon>Sphingomonadaceae</taxon>
        <taxon>Novosphingobium</taxon>
    </lineage>
</organism>
<protein>
    <recommendedName>
        <fullName evidence="1">Aminoglycoside phosphotransferase domain-containing protein</fullName>
    </recommendedName>
</protein>
<dbReference type="Gene3D" id="3.30.200.20">
    <property type="entry name" value="Phosphorylase Kinase, domain 1"/>
    <property type="match status" value="1"/>
</dbReference>
<dbReference type="SUPFAM" id="SSF56112">
    <property type="entry name" value="Protein kinase-like (PK-like)"/>
    <property type="match status" value="1"/>
</dbReference>
<feature type="domain" description="Aminoglycoside phosphotransferase" evidence="1">
    <location>
        <begin position="76"/>
        <end position="318"/>
    </location>
</feature>
<dbReference type="Pfam" id="PF01636">
    <property type="entry name" value="APH"/>
    <property type="match status" value="1"/>
</dbReference>
<accession>A0A918P837</accession>
<dbReference type="AlphaFoldDB" id="A0A918P837"/>
<comment type="caution">
    <text evidence="2">The sequence shown here is derived from an EMBL/GenBank/DDBJ whole genome shotgun (WGS) entry which is preliminary data.</text>
</comment>